<comment type="similarity">
    <text evidence="2 8 9">Belongs to the dihydrofolate reductase family.</text>
</comment>
<proteinExistence type="inferred from homology"/>
<dbReference type="CDD" id="cd00209">
    <property type="entry name" value="DHFR"/>
    <property type="match status" value="1"/>
</dbReference>
<dbReference type="InterPro" id="IPR001796">
    <property type="entry name" value="DHFR_dom"/>
</dbReference>
<evidence type="ECO:0000256" key="5">
    <source>
        <dbReference type="ARBA" id="ARBA00022857"/>
    </source>
</evidence>
<dbReference type="AlphaFoldDB" id="A0A6N8CTM5"/>
<comment type="pathway">
    <text evidence="1 8">Cofactor biosynthesis; tetrahydrofolate biosynthesis; 5,6,7,8-tetrahydrofolate from 7,8-dihydrofolate: step 1/1.</text>
</comment>
<evidence type="ECO:0000256" key="2">
    <source>
        <dbReference type="ARBA" id="ARBA00009539"/>
    </source>
</evidence>
<reference evidence="11 12" key="1">
    <citation type="submission" date="2019-11" db="EMBL/GenBank/DDBJ databases">
        <title>Terrilactibacillus tamarindus sp. nov. BCM23-1 isolated from bark of Tamarindus indica.</title>
        <authorList>
            <person name="Kingkaew E."/>
            <person name="Tanasupawat S."/>
        </authorList>
    </citation>
    <scope>NUCLEOTIDE SEQUENCE [LARGE SCALE GENOMIC DNA]</scope>
    <source>
        <strain evidence="11 12">BCM23-1</strain>
    </source>
</reference>
<dbReference type="GO" id="GO:0046655">
    <property type="term" value="P:folic acid metabolic process"/>
    <property type="evidence" value="ECO:0007669"/>
    <property type="project" value="TreeGrafter"/>
</dbReference>
<dbReference type="GO" id="GO:0046654">
    <property type="term" value="P:tetrahydrofolate biosynthetic process"/>
    <property type="evidence" value="ECO:0007669"/>
    <property type="project" value="UniProtKB-UniPathway"/>
</dbReference>
<dbReference type="PROSITE" id="PS51330">
    <property type="entry name" value="DHFR_2"/>
    <property type="match status" value="1"/>
</dbReference>
<protein>
    <recommendedName>
        <fullName evidence="3 8">Dihydrofolate reductase</fullName>
        <ecNumber evidence="3 8">1.5.1.3</ecNumber>
    </recommendedName>
</protein>
<dbReference type="PRINTS" id="PR00070">
    <property type="entry name" value="DHFR"/>
</dbReference>
<dbReference type="OrthoDB" id="9804315at2"/>
<evidence type="ECO:0000256" key="4">
    <source>
        <dbReference type="ARBA" id="ARBA00022563"/>
    </source>
</evidence>
<dbReference type="GO" id="GO:0006730">
    <property type="term" value="P:one-carbon metabolic process"/>
    <property type="evidence" value="ECO:0007669"/>
    <property type="project" value="UniProtKB-KW"/>
</dbReference>
<dbReference type="Proteomes" id="UP000440978">
    <property type="component" value="Unassembled WGS sequence"/>
</dbReference>
<dbReference type="InterPro" id="IPR017925">
    <property type="entry name" value="DHFR_CS"/>
</dbReference>
<dbReference type="EMBL" id="WNHB01000027">
    <property type="protein sequence ID" value="MTT33110.1"/>
    <property type="molecule type" value="Genomic_DNA"/>
</dbReference>
<dbReference type="FunFam" id="3.40.430.10:FF:000001">
    <property type="entry name" value="Dihydrofolate reductase"/>
    <property type="match status" value="1"/>
</dbReference>
<evidence type="ECO:0000313" key="12">
    <source>
        <dbReference type="Proteomes" id="UP000440978"/>
    </source>
</evidence>
<evidence type="ECO:0000259" key="10">
    <source>
        <dbReference type="PROSITE" id="PS51330"/>
    </source>
</evidence>
<dbReference type="RefSeq" id="WP_155220941.1">
    <property type="nucleotide sequence ID" value="NZ_WNHB01000027.1"/>
</dbReference>
<sequence length="163" mass="19264">MISFLLAMDEKGLIGKNNNLPWHLPADLQYFKKITMGHSIIMGRKTYESIGRPLPGRRNIILTRNKDYSKEHVEVYHSEKELFNQCNDPNEEYFIIGGAELFKSLFPYANKLYITRIHHVFEGDIYFEGFNPDEWRLISEVEGVVDAKNRYPHTFCIYERKNE</sequence>
<accession>A0A6N8CTM5</accession>
<keyword evidence="4 8" id="KW-0554">One-carbon metabolism</keyword>
<keyword evidence="12" id="KW-1185">Reference proteome</keyword>
<dbReference type="PIRSF" id="PIRSF000194">
    <property type="entry name" value="DHFR"/>
    <property type="match status" value="1"/>
</dbReference>
<keyword evidence="6 8" id="KW-0560">Oxidoreductase</keyword>
<dbReference type="PANTHER" id="PTHR48069:SF3">
    <property type="entry name" value="DIHYDROFOLATE REDUCTASE"/>
    <property type="match status" value="1"/>
</dbReference>
<dbReference type="Gene3D" id="3.40.430.10">
    <property type="entry name" value="Dihydrofolate Reductase, subunit A"/>
    <property type="match status" value="1"/>
</dbReference>
<evidence type="ECO:0000256" key="8">
    <source>
        <dbReference type="PIRNR" id="PIRNR000194"/>
    </source>
</evidence>
<dbReference type="InterPro" id="IPR024072">
    <property type="entry name" value="DHFR-like_dom_sf"/>
</dbReference>
<feature type="domain" description="DHFR" evidence="10">
    <location>
        <begin position="1"/>
        <end position="160"/>
    </location>
</feature>
<evidence type="ECO:0000256" key="6">
    <source>
        <dbReference type="ARBA" id="ARBA00023002"/>
    </source>
</evidence>
<keyword evidence="5 8" id="KW-0521">NADP</keyword>
<gene>
    <name evidence="11" type="ORF">GMB86_13950</name>
</gene>
<dbReference type="UniPathway" id="UPA00077">
    <property type="reaction ID" value="UER00158"/>
</dbReference>
<dbReference type="PANTHER" id="PTHR48069">
    <property type="entry name" value="DIHYDROFOLATE REDUCTASE"/>
    <property type="match status" value="1"/>
</dbReference>
<organism evidence="11 12">
    <name type="scientific">Terrilactibacillus tamarindi</name>
    <dbReference type="NCBI Taxonomy" id="2599694"/>
    <lineage>
        <taxon>Bacteria</taxon>
        <taxon>Bacillati</taxon>
        <taxon>Bacillota</taxon>
        <taxon>Bacilli</taxon>
        <taxon>Bacillales</taxon>
        <taxon>Bacillaceae</taxon>
        <taxon>Terrilactibacillus</taxon>
    </lineage>
</organism>
<name>A0A6N8CTM5_9BACI</name>
<evidence type="ECO:0000256" key="1">
    <source>
        <dbReference type="ARBA" id="ARBA00004903"/>
    </source>
</evidence>
<dbReference type="Pfam" id="PF00186">
    <property type="entry name" value="DHFR_1"/>
    <property type="match status" value="1"/>
</dbReference>
<evidence type="ECO:0000256" key="9">
    <source>
        <dbReference type="RuleBase" id="RU004474"/>
    </source>
</evidence>
<dbReference type="EC" id="1.5.1.3" evidence="3 8"/>
<comment type="caution">
    <text evidence="11">The sequence shown here is derived from an EMBL/GenBank/DDBJ whole genome shotgun (WGS) entry which is preliminary data.</text>
</comment>
<evidence type="ECO:0000256" key="3">
    <source>
        <dbReference type="ARBA" id="ARBA00012856"/>
    </source>
</evidence>
<dbReference type="PROSITE" id="PS00075">
    <property type="entry name" value="DHFR_1"/>
    <property type="match status" value="1"/>
</dbReference>
<dbReference type="GO" id="GO:0005829">
    <property type="term" value="C:cytosol"/>
    <property type="evidence" value="ECO:0007669"/>
    <property type="project" value="TreeGrafter"/>
</dbReference>
<dbReference type="InterPro" id="IPR012259">
    <property type="entry name" value="DHFR"/>
</dbReference>
<dbReference type="SUPFAM" id="SSF53597">
    <property type="entry name" value="Dihydrofolate reductase-like"/>
    <property type="match status" value="1"/>
</dbReference>
<evidence type="ECO:0000313" key="11">
    <source>
        <dbReference type="EMBL" id="MTT33110.1"/>
    </source>
</evidence>
<dbReference type="GO" id="GO:0070401">
    <property type="term" value="F:NADP+ binding"/>
    <property type="evidence" value="ECO:0007669"/>
    <property type="project" value="UniProtKB-ARBA"/>
</dbReference>
<evidence type="ECO:0000256" key="7">
    <source>
        <dbReference type="ARBA" id="ARBA00025067"/>
    </source>
</evidence>
<comment type="function">
    <text evidence="7 8">Key enzyme in folate metabolism. Catalyzes an essential reaction for de novo glycine and purine synthesis, and for DNA precursor synthesis.</text>
</comment>
<comment type="catalytic activity">
    <reaction evidence="8">
        <text>(6S)-5,6,7,8-tetrahydrofolate + NADP(+) = 7,8-dihydrofolate + NADPH + H(+)</text>
        <dbReference type="Rhea" id="RHEA:15009"/>
        <dbReference type="ChEBI" id="CHEBI:15378"/>
        <dbReference type="ChEBI" id="CHEBI:57451"/>
        <dbReference type="ChEBI" id="CHEBI:57453"/>
        <dbReference type="ChEBI" id="CHEBI:57783"/>
        <dbReference type="ChEBI" id="CHEBI:58349"/>
        <dbReference type="EC" id="1.5.1.3"/>
    </reaction>
</comment>
<dbReference type="GO" id="GO:0046452">
    <property type="term" value="P:dihydrofolate metabolic process"/>
    <property type="evidence" value="ECO:0007669"/>
    <property type="project" value="TreeGrafter"/>
</dbReference>
<dbReference type="GO" id="GO:0004146">
    <property type="term" value="F:dihydrofolate reductase activity"/>
    <property type="evidence" value="ECO:0007669"/>
    <property type="project" value="UniProtKB-EC"/>
</dbReference>